<evidence type="ECO:0000313" key="2">
    <source>
        <dbReference type="Proteomes" id="UP000054498"/>
    </source>
</evidence>
<gene>
    <name evidence="1" type="ORF">MNEG_4382</name>
</gene>
<protein>
    <submittedName>
        <fullName evidence="1">Uncharacterized protein</fullName>
    </submittedName>
</protein>
<keyword evidence="2" id="KW-1185">Reference proteome</keyword>
<evidence type="ECO:0000313" key="1">
    <source>
        <dbReference type="EMBL" id="KIZ03577.1"/>
    </source>
</evidence>
<dbReference type="AlphaFoldDB" id="A0A0D2MT09"/>
<dbReference type="GeneID" id="25737260"/>
<dbReference type="KEGG" id="mng:MNEG_4382"/>
<sequence>MDAPNVPQPPLLRRAYGRPFAAFRADGFEPAAGGNGRPPGRFAGALTWGWEKVNQIEALLQGSGDDCEPGRAPVMVPGGAAGGRGAHARPQRRRVLLFCYANRLEQIGVTPGAEEWVDYTLVPLLEVAPGQSVQDAWMRSPRCAGYDVLGSAEAALSAEGSEAGRARWAGAVPRALFERGWYV</sequence>
<proteinExistence type="predicted"/>
<dbReference type="Proteomes" id="UP000054498">
    <property type="component" value="Unassembled WGS sequence"/>
</dbReference>
<dbReference type="RefSeq" id="XP_013902596.1">
    <property type="nucleotide sequence ID" value="XM_014047142.1"/>
</dbReference>
<reference evidence="1 2" key="1">
    <citation type="journal article" date="2013" name="BMC Genomics">
        <title>Reconstruction of the lipid metabolism for the microalga Monoraphidium neglectum from its genome sequence reveals characteristics suitable for biofuel production.</title>
        <authorList>
            <person name="Bogen C."/>
            <person name="Al-Dilaimi A."/>
            <person name="Albersmeier A."/>
            <person name="Wichmann J."/>
            <person name="Grundmann M."/>
            <person name="Rupp O."/>
            <person name="Lauersen K.J."/>
            <person name="Blifernez-Klassen O."/>
            <person name="Kalinowski J."/>
            <person name="Goesmann A."/>
            <person name="Mussgnug J.H."/>
            <person name="Kruse O."/>
        </authorList>
    </citation>
    <scope>NUCLEOTIDE SEQUENCE [LARGE SCALE GENOMIC DNA]</scope>
    <source>
        <strain evidence="1 2">SAG 48.87</strain>
    </source>
</reference>
<name>A0A0D2MT09_9CHLO</name>
<accession>A0A0D2MT09</accession>
<dbReference type="OrthoDB" id="10677531at2759"/>
<dbReference type="EMBL" id="KK100824">
    <property type="protein sequence ID" value="KIZ03577.1"/>
    <property type="molecule type" value="Genomic_DNA"/>
</dbReference>
<organism evidence="1 2">
    <name type="scientific">Monoraphidium neglectum</name>
    <dbReference type="NCBI Taxonomy" id="145388"/>
    <lineage>
        <taxon>Eukaryota</taxon>
        <taxon>Viridiplantae</taxon>
        <taxon>Chlorophyta</taxon>
        <taxon>core chlorophytes</taxon>
        <taxon>Chlorophyceae</taxon>
        <taxon>CS clade</taxon>
        <taxon>Sphaeropleales</taxon>
        <taxon>Selenastraceae</taxon>
        <taxon>Monoraphidium</taxon>
    </lineage>
</organism>